<dbReference type="Gene3D" id="1.20.1600.10">
    <property type="entry name" value="Outer membrane efflux proteins (OEP)"/>
    <property type="match status" value="1"/>
</dbReference>
<evidence type="ECO:0000256" key="1">
    <source>
        <dbReference type="ARBA" id="ARBA00004442"/>
    </source>
</evidence>
<evidence type="ECO:0000313" key="9">
    <source>
        <dbReference type="EMBL" id="EON88344.1"/>
    </source>
</evidence>
<organism evidence="9 10">
    <name type="scientific">Plesiomonas shigelloides 302-73</name>
    <dbReference type="NCBI Taxonomy" id="1315976"/>
    <lineage>
        <taxon>Bacteria</taxon>
        <taxon>Pseudomonadati</taxon>
        <taxon>Pseudomonadota</taxon>
        <taxon>Gammaproteobacteria</taxon>
        <taxon>Enterobacterales</taxon>
        <taxon>Enterobacteriaceae</taxon>
        <taxon>Plesiomonas</taxon>
    </lineage>
</organism>
<dbReference type="PANTHER" id="PTHR30026:SF22">
    <property type="entry name" value="OUTER MEMBRANE EFFLUX PROTEIN"/>
    <property type="match status" value="1"/>
</dbReference>
<keyword evidence="7" id="KW-0998">Cell outer membrane</keyword>
<evidence type="ECO:0000256" key="4">
    <source>
        <dbReference type="ARBA" id="ARBA00022452"/>
    </source>
</evidence>
<comment type="similarity">
    <text evidence="2">Belongs to the outer membrane factor (OMF) (TC 1.B.17) family.</text>
</comment>
<dbReference type="InterPro" id="IPR010130">
    <property type="entry name" value="T1SS_OMP_TolC"/>
</dbReference>
<evidence type="ECO:0000256" key="3">
    <source>
        <dbReference type="ARBA" id="ARBA00022448"/>
    </source>
</evidence>
<accession>R8APU3</accession>
<evidence type="ECO:0000313" key="10">
    <source>
        <dbReference type="Proteomes" id="UP000014012"/>
    </source>
</evidence>
<keyword evidence="6" id="KW-0472">Membrane</keyword>
<comment type="caution">
    <text evidence="9">The sequence shown here is derived from an EMBL/GenBank/DDBJ whole genome shotgun (WGS) entry which is preliminary data.</text>
</comment>
<keyword evidence="5" id="KW-0812">Transmembrane</keyword>
<dbReference type="GO" id="GO:0015288">
    <property type="term" value="F:porin activity"/>
    <property type="evidence" value="ECO:0007669"/>
    <property type="project" value="TreeGrafter"/>
</dbReference>
<keyword evidence="4" id="KW-1134">Transmembrane beta strand</keyword>
<gene>
    <name evidence="9" type="ORF">PLESHI_11262</name>
</gene>
<protein>
    <submittedName>
        <fullName evidence="9">Type I secretion outer membrane protein, TolC</fullName>
    </submittedName>
</protein>
<keyword evidence="8" id="KW-0732">Signal</keyword>
<dbReference type="HOGENOM" id="CLU_012817_0_0_6"/>
<dbReference type="GO" id="GO:1990281">
    <property type="term" value="C:efflux pump complex"/>
    <property type="evidence" value="ECO:0007669"/>
    <property type="project" value="TreeGrafter"/>
</dbReference>
<evidence type="ECO:0000256" key="8">
    <source>
        <dbReference type="SAM" id="SignalP"/>
    </source>
</evidence>
<keyword evidence="10" id="KW-1185">Reference proteome</keyword>
<proteinExistence type="inferred from homology"/>
<comment type="subcellular location">
    <subcellularLocation>
        <location evidence="1">Cell outer membrane</location>
    </subcellularLocation>
</comment>
<keyword evidence="3" id="KW-0813">Transport</keyword>
<dbReference type="InterPro" id="IPR051906">
    <property type="entry name" value="TolC-like"/>
</dbReference>
<evidence type="ECO:0000256" key="2">
    <source>
        <dbReference type="ARBA" id="ARBA00007613"/>
    </source>
</evidence>
<evidence type="ECO:0000256" key="6">
    <source>
        <dbReference type="ARBA" id="ARBA00023136"/>
    </source>
</evidence>
<dbReference type="GO" id="GO:0009279">
    <property type="term" value="C:cell outer membrane"/>
    <property type="evidence" value="ECO:0007669"/>
    <property type="project" value="UniProtKB-SubCell"/>
</dbReference>
<dbReference type="Pfam" id="PF02321">
    <property type="entry name" value="OEP"/>
    <property type="match status" value="2"/>
</dbReference>
<dbReference type="AlphaFoldDB" id="R8APU3"/>
<evidence type="ECO:0000256" key="7">
    <source>
        <dbReference type="ARBA" id="ARBA00023237"/>
    </source>
</evidence>
<dbReference type="PANTHER" id="PTHR30026">
    <property type="entry name" value="OUTER MEMBRANE PROTEIN TOLC"/>
    <property type="match status" value="1"/>
</dbReference>
<evidence type="ECO:0000256" key="5">
    <source>
        <dbReference type="ARBA" id="ARBA00022692"/>
    </source>
</evidence>
<name>R8APU3_PLESH</name>
<sequence length="432" mass="47799">MLTTSLFCVSSLLVSSFEVNAESINSVIGQAVKNNPNVKEAIARYEQRSAEIDVARSDYLPQLNVRGTVGKQRITYNSANRQNGTENSQEIGIVLSQLLFDGFNTWNNIDRVKAETLAERYNTLSVAEITALEAASAYLSVLQRQEELSLAQQNIQVHEKIVQDITRKASSGVGSSADVSQANARLASARASVISADANLQEAKSQYLRVIGMAPEQLQWPAESYPSMPTDLASAFKTAQSHHSVLKMANADIQAAEYQYQQAASGFYPRLSLEASQNWNDNQEEQFGRYDEQLVALRVDMNLFAGGRDMAKRESAGKAINQATAIRDRSYLQLQDAVTQAWTAWQTNQSQRAELETAAKASEETVLAYRKQFAIGMRTLIDVLNAEQELFAARRSLIENRKSLHEAYYRLQNTMGGLLTVTQVAAPLPENG</sequence>
<dbReference type="PATRIC" id="fig|1315976.3.peg.2120"/>
<dbReference type="InterPro" id="IPR003423">
    <property type="entry name" value="OMP_efflux"/>
</dbReference>
<dbReference type="Proteomes" id="UP000014012">
    <property type="component" value="Unassembled WGS sequence"/>
</dbReference>
<feature type="chain" id="PRO_5004462168" evidence="8">
    <location>
        <begin position="22"/>
        <end position="432"/>
    </location>
</feature>
<dbReference type="GO" id="GO:0015562">
    <property type="term" value="F:efflux transmembrane transporter activity"/>
    <property type="evidence" value="ECO:0007669"/>
    <property type="project" value="InterPro"/>
</dbReference>
<reference evidence="9 10" key="1">
    <citation type="journal article" date="2013" name="Genome Announc.">
        <title>Genome Sequence of Plesiomonas shigelloides Strain 302-73 (Serotype O1).</title>
        <authorList>
            <person name="Pique N."/>
            <person name="Aquilini E."/>
            <person name="Alioto T."/>
            <person name="Minana-Galbis D."/>
            <person name="Tomas J.M."/>
        </authorList>
    </citation>
    <scope>NUCLEOTIDE SEQUENCE [LARGE SCALE GENOMIC DNA]</scope>
    <source>
        <strain evidence="9 10">302-73</strain>
    </source>
</reference>
<dbReference type="NCBIfam" id="TIGR01844">
    <property type="entry name" value="type_I_sec_TolC"/>
    <property type="match status" value="1"/>
</dbReference>
<dbReference type="EMBL" id="AQQO01000346">
    <property type="protein sequence ID" value="EON88344.1"/>
    <property type="molecule type" value="Genomic_DNA"/>
</dbReference>
<dbReference type="SUPFAM" id="SSF56954">
    <property type="entry name" value="Outer membrane efflux proteins (OEP)"/>
    <property type="match status" value="1"/>
</dbReference>
<feature type="signal peptide" evidence="8">
    <location>
        <begin position="1"/>
        <end position="21"/>
    </location>
</feature>